<evidence type="ECO:0000256" key="1">
    <source>
        <dbReference type="ARBA" id="ARBA00004502"/>
    </source>
</evidence>
<dbReference type="OrthoDB" id="448051at2759"/>
<gene>
    <name evidence="6" type="ORF">P167DRAFT_606383</name>
</gene>
<sequence length="452" mass="49001">MPSPLLQHFLSPHDQSSATPTGSVSQSPPATPATATPSSNPSALVHHQPKLPKLPPPHTSPRTQTMTTHPFPLPPGLPPTDTLYYRALSTSASASTSDSGRETYILFLPGNPGLIEYYRRFLSTLAALLARKVHVLGVSHAGFYSQQTAAREVVEGDAEGGGGGGGGYWTLAEQVEHKVRIVEWISGGGATWREEGDGEGGKELEGEKKEGRKRPRVIIMGHSVGAYIAMETLRVLGERREKKRLVEGGDGGEGERDGEGDGDGEDEPEVFGGVMLFPTVVDIAKSPSGKILSTLLTLTGAHLPLLISHLSHPLSLLPTRLVYAMIRLLTLHPPSATATTLSLLTTPGAVFQALSMARDEMAEITHDRWDYSIWGSEKAGVSRLWFYFGKNDHWVAEETREAIMKTRGRGMGEEWKPRMVLDEGGVPHGFCIEHGEVMAEKVAEWVKGMLEE</sequence>
<feature type="region of interest" description="Disordered" evidence="5">
    <location>
        <begin position="1"/>
        <end position="74"/>
    </location>
</feature>
<evidence type="ECO:0000313" key="7">
    <source>
        <dbReference type="Proteomes" id="UP000277580"/>
    </source>
</evidence>
<dbReference type="InterPro" id="IPR019363">
    <property type="entry name" value="LDAH"/>
</dbReference>
<dbReference type="AlphaFoldDB" id="A0A3N4KQ76"/>
<dbReference type="SUPFAM" id="SSF53474">
    <property type="entry name" value="alpha/beta-Hydrolases"/>
    <property type="match status" value="1"/>
</dbReference>
<reference evidence="6 7" key="1">
    <citation type="journal article" date="2018" name="Nat. Ecol. Evol.">
        <title>Pezizomycetes genomes reveal the molecular basis of ectomycorrhizal truffle lifestyle.</title>
        <authorList>
            <person name="Murat C."/>
            <person name="Payen T."/>
            <person name="Noel B."/>
            <person name="Kuo A."/>
            <person name="Morin E."/>
            <person name="Chen J."/>
            <person name="Kohler A."/>
            <person name="Krizsan K."/>
            <person name="Balestrini R."/>
            <person name="Da Silva C."/>
            <person name="Montanini B."/>
            <person name="Hainaut M."/>
            <person name="Levati E."/>
            <person name="Barry K.W."/>
            <person name="Belfiori B."/>
            <person name="Cichocki N."/>
            <person name="Clum A."/>
            <person name="Dockter R.B."/>
            <person name="Fauchery L."/>
            <person name="Guy J."/>
            <person name="Iotti M."/>
            <person name="Le Tacon F."/>
            <person name="Lindquist E.A."/>
            <person name="Lipzen A."/>
            <person name="Malagnac F."/>
            <person name="Mello A."/>
            <person name="Molinier V."/>
            <person name="Miyauchi S."/>
            <person name="Poulain J."/>
            <person name="Riccioni C."/>
            <person name="Rubini A."/>
            <person name="Sitrit Y."/>
            <person name="Splivallo R."/>
            <person name="Traeger S."/>
            <person name="Wang M."/>
            <person name="Zifcakova L."/>
            <person name="Wipf D."/>
            <person name="Zambonelli A."/>
            <person name="Paolocci F."/>
            <person name="Nowrousian M."/>
            <person name="Ottonello S."/>
            <person name="Baldrian P."/>
            <person name="Spatafora J.W."/>
            <person name="Henrissat B."/>
            <person name="Nagy L.G."/>
            <person name="Aury J.M."/>
            <person name="Wincker P."/>
            <person name="Grigoriev I.V."/>
            <person name="Bonfante P."/>
            <person name="Martin F.M."/>
        </authorList>
    </citation>
    <scope>NUCLEOTIDE SEQUENCE [LARGE SCALE GENOMIC DNA]</scope>
    <source>
        <strain evidence="6 7">CCBAS932</strain>
    </source>
</reference>
<accession>A0A3N4KQ76</accession>
<feature type="compositionally biased region" description="Basic and acidic residues" evidence="5">
    <location>
        <begin position="192"/>
        <end position="210"/>
    </location>
</feature>
<feature type="compositionally biased region" description="Polar residues" evidence="5">
    <location>
        <begin position="13"/>
        <end position="26"/>
    </location>
</feature>
<evidence type="ECO:0000256" key="5">
    <source>
        <dbReference type="SAM" id="MobiDB-lite"/>
    </source>
</evidence>
<feature type="compositionally biased region" description="Low complexity" evidence="5">
    <location>
        <begin position="32"/>
        <end position="43"/>
    </location>
</feature>
<keyword evidence="7" id="KW-1185">Reference proteome</keyword>
<evidence type="ECO:0000256" key="3">
    <source>
        <dbReference type="ARBA" id="ARBA00022677"/>
    </source>
</evidence>
<protein>
    <recommendedName>
        <fullName evidence="8">Alpha/beta-hydrolase</fullName>
    </recommendedName>
</protein>
<dbReference type="GO" id="GO:0019915">
    <property type="term" value="P:lipid storage"/>
    <property type="evidence" value="ECO:0007669"/>
    <property type="project" value="InterPro"/>
</dbReference>
<feature type="compositionally biased region" description="Acidic residues" evidence="5">
    <location>
        <begin position="260"/>
        <end position="269"/>
    </location>
</feature>
<dbReference type="InParanoid" id="A0A3N4KQ76"/>
<feature type="region of interest" description="Disordered" evidence="5">
    <location>
        <begin position="244"/>
        <end position="269"/>
    </location>
</feature>
<dbReference type="EMBL" id="ML119135">
    <property type="protein sequence ID" value="RPB11472.1"/>
    <property type="molecule type" value="Genomic_DNA"/>
</dbReference>
<dbReference type="InterPro" id="IPR029058">
    <property type="entry name" value="AB_hydrolase_fold"/>
</dbReference>
<dbReference type="FunCoup" id="A0A3N4KQ76">
    <property type="interactions" value="85"/>
</dbReference>
<dbReference type="PANTHER" id="PTHR13390:SF0">
    <property type="entry name" value="LIPID DROPLET-ASSOCIATED HYDROLASE"/>
    <property type="match status" value="1"/>
</dbReference>
<keyword evidence="4" id="KW-0378">Hydrolase</keyword>
<feature type="region of interest" description="Disordered" evidence="5">
    <location>
        <begin position="192"/>
        <end position="211"/>
    </location>
</feature>
<evidence type="ECO:0008006" key="8">
    <source>
        <dbReference type="Google" id="ProtNLM"/>
    </source>
</evidence>
<evidence type="ECO:0000256" key="4">
    <source>
        <dbReference type="ARBA" id="ARBA00022801"/>
    </source>
</evidence>
<comment type="subcellular location">
    <subcellularLocation>
        <location evidence="1">Lipid droplet</location>
    </subcellularLocation>
</comment>
<keyword evidence="3" id="KW-0551">Lipid droplet</keyword>
<dbReference type="GO" id="GO:0016298">
    <property type="term" value="F:lipase activity"/>
    <property type="evidence" value="ECO:0007669"/>
    <property type="project" value="InterPro"/>
</dbReference>
<dbReference type="Gene3D" id="3.40.50.1820">
    <property type="entry name" value="alpha/beta hydrolase"/>
    <property type="match status" value="1"/>
</dbReference>
<dbReference type="Proteomes" id="UP000277580">
    <property type="component" value="Unassembled WGS sequence"/>
</dbReference>
<evidence type="ECO:0000313" key="6">
    <source>
        <dbReference type="EMBL" id="RPB11472.1"/>
    </source>
</evidence>
<dbReference type="Pfam" id="PF10230">
    <property type="entry name" value="LIDHydrolase"/>
    <property type="match status" value="1"/>
</dbReference>
<dbReference type="STRING" id="1392247.A0A3N4KQ76"/>
<organism evidence="6 7">
    <name type="scientific">Morchella conica CCBAS932</name>
    <dbReference type="NCBI Taxonomy" id="1392247"/>
    <lineage>
        <taxon>Eukaryota</taxon>
        <taxon>Fungi</taxon>
        <taxon>Dikarya</taxon>
        <taxon>Ascomycota</taxon>
        <taxon>Pezizomycotina</taxon>
        <taxon>Pezizomycetes</taxon>
        <taxon>Pezizales</taxon>
        <taxon>Morchellaceae</taxon>
        <taxon>Morchella</taxon>
    </lineage>
</organism>
<evidence type="ECO:0000256" key="2">
    <source>
        <dbReference type="ARBA" id="ARBA00008300"/>
    </source>
</evidence>
<name>A0A3N4KQ76_9PEZI</name>
<dbReference type="GO" id="GO:0005811">
    <property type="term" value="C:lipid droplet"/>
    <property type="evidence" value="ECO:0007669"/>
    <property type="project" value="UniProtKB-SubCell"/>
</dbReference>
<dbReference type="PANTHER" id="PTHR13390">
    <property type="entry name" value="LIPASE"/>
    <property type="match status" value="1"/>
</dbReference>
<proteinExistence type="inferred from homology"/>
<comment type="similarity">
    <text evidence="2">Belongs to the AB hydrolase superfamily. LDAH family.</text>
</comment>
<feature type="compositionally biased region" description="Basic and acidic residues" evidence="5">
    <location>
        <begin position="244"/>
        <end position="259"/>
    </location>
</feature>